<dbReference type="Pfam" id="PF13531">
    <property type="entry name" value="SBP_bac_11"/>
    <property type="match status" value="1"/>
</dbReference>
<proteinExistence type="predicted"/>
<dbReference type="InterPro" id="IPR002035">
    <property type="entry name" value="VWF_A"/>
</dbReference>
<feature type="transmembrane region" description="Helical" evidence="2">
    <location>
        <begin position="29"/>
        <end position="50"/>
    </location>
</feature>
<reference evidence="4 5" key="1">
    <citation type="submission" date="2022-06" db="EMBL/GenBank/DDBJ databases">
        <title>Genomic Encyclopedia of Archaeal and Bacterial Type Strains, Phase II (KMG-II): from individual species to whole genera.</title>
        <authorList>
            <person name="Goeker M."/>
        </authorList>
    </citation>
    <scope>NUCLEOTIDE SEQUENCE [LARGE SCALE GENOMIC DNA]</scope>
    <source>
        <strain evidence="4 5">DSM 45037</strain>
    </source>
</reference>
<organism evidence="4 5">
    <name type="scientific">Williamsia serinedens</name>
    <dbReference type="NCBI Taxonomy" id="391736"/>
    <lineage>
        <taxon>Bacteria</taxon>
        <taxon>Bacillati</taxon>
        <taxon>Actinomycetota</taxon>
        <taxon>Actinomycetes</taxon>
        <taxon>Mycobacteriales</taxon>
        <taxon>Nocardiaceae</taxon>
        <taxon>Williamsia</taxon>
    </lineage>
</organism>
<dbReference type="EMBL" id="JAMTCG010000003">
    <property type="protein sequence ID" value="MCP2160735.1"/>
    <property type="molecule type" value="Genomic_DNA"/>
</dbReference>
<evidence type="ECO:0000256" key="1">
    <source>
        <dbReference type="SAM" id="MobiDB-lite"/>
    </source>
</evidence>
<dbReference type="Gene3D" id="3.40.50.410">
    <property type="entry name" value="von Willebrand factor, type A domain"/>
    <property type="match status" value="1"/>
</dbReference>
<sequence>MGRHAMGATPQRADGTDRAPRRRGRRGRWLVLGIVVALAVAGGVAWAATWDAGPDCSSRTPITIAADPAMTSALKAVAPTVSADSCVDYTVEAVSGAGIAGELSTGRAPDLWVADSSRRAADVTGQVRIPLDTIGSLASSPAVVVGKQVLSLATWVDVMRLPGLRIGSPITTSTGNAPIAGAVAAVEKGTLTTRQLTDAMTILAIQQGNIRADDDSEATRLALADSTGSPTVTSEQQFVDHKRGTPASTLTATVPKDGTTFLDFPMVVTAGAGDRDAARDAGRRFAAAMATPEGVSALRDAGYRPASREPLPGAGVGQVQAVTIRDTAAQERTLRQWAVVAEPIRTLVAMDVSGSMTEQVGSTTRAQLLVQAALAGNKLFPNDTEIGLWFFSTDKGGPGRDWTEIAPIEREDFVRPDGTTQREFLNSRAENFTRYIGGGTGLYDTTLAAYRQVLDTYDPNYSNSIIVLTDGRNDDPESISLDELSRRIRALADPARPVEIVTIGISDDVDTDALKQISALSPGGTSYVARDPGDIANVLVNAVAARVTAAGR</sequence>
<dbReference type="PROSITE" id="PS50234">
    <property type="entry name" value="VWFA"/>
    <property type="match status" value="1"/>
</dbReference>
<keyword evidence="5" id="KW-1185">Reference proteome</keyword>
<dbReference type="InterPro" id="IPR036465">
    <property type="entry name" value="vWFA_dom_sf"/>
</dbReference>
<evidence type="ECO:0000256" key="2">
    <source>
        <dbReference type="SAM" id="Phobius"/>
    </source>
</evidence>
<accession>A0ABT1H243</accession>
<feature type="region of interest" description="Disordered" evidence="1">
    <location>
        <begin position="1"/>
        <end position="22"/>
    </location>
</feature>
<keyword evidence="2" id="KW-1133">Transmembrane helix</keyword>
<keyword evidence="2" id="KW-0812">Transmembrane</keyword>
<feature type="domain" description="VWFA" evidence="3">
    <location>
        <begin position="345"/>
        <end position="543"/>
    </location>
</feature>
<dbReference type="RefSeq" id="WP_253654301.1">
    <property type="nucleotide sequence ID" value="NZ_BAAAOE010000003.1"/>
</dbReference>
<evidence type="ECO:0000313" key="5">
    <source>
        <dbReference type="Proteomes" id="UP001205740"/>
    </source>
</evidence>
<dbReference type="SUPFAM" id="SSF53850">
    <property type="entry name" value="Periplasmic binding protein-like II"/>
    <property type="match status" value="1"/>
</dbReference>
<dbReference type="Pfam" id="PF00092">
    <property type="entry name" value="VWA"/>
    <property type="match status" value="1"/>
</dbReference>
<name>A0ABT1H243_9NOCA</name>
<comment type="caution">
    <text evidence="4">The sequence shown here is derived from an EMBL/GenBank/DDBJ whole genome shotgun (WGS) entry which is preliminary data.</text>
</comment>
<protein>
    <submittedName>
        <fullName evidence="4">von Willebrand factor type A domain-containing protein</fullName>
    </submittedName>
</protein>
<gene>
    <name evidence="4" type="ORF">LX12_001922</name>
</gene>
<dbReference type="SUPFAM" id="SSF53300">
    <property type="entry name" value="vWA-like"/>
    <property type="match status" value="1"/>
</dbReference>
<dbReference type="Proteomes" id="UP001205740">
    <property type="component" value="Unassembled WGS sequence"/>
</dbReference>
<dbReference type="SMART" id="SM00327">
    <property type="entry name" value="VWA"/>
    <property type="match status" value="1"/>
</dbReference>
<keyword evidence="2" id="KW-0472">Membrane</keyword>
<evidence type="ECO:0000259" key="3">
    <source>
        <dbReference type="PROSITE" id="PS50234"/>
    </source>
</evidence>
<evidence type="ECO:0000313" key="4">
    <source>
        <dbReference type="EMBL" id="MCP2160735.1"/>
    </source>
</evidence>